<keyword evidence="1" id="KW-0813">Transport</keyword>
<reference evidence="3 4" key="1">
    <citation type="submission" date="2018-10" db="EMBL/GenBank/DDBJ databases">
        <title>Genomic Encyclopedia of Type Strains, Phase IV (KMG-IV): sequencing the most valuable type-strain genomes for metagenomic binning, comparative biology and taxonomic classification.</title>
        <authorList>
            <person name="Goeker M."/>
        </authorList>
    </citation>
    <scope>NUCLEOTIDE SEQUENCE [LARGE SCALE GENOMIC DNA]</scope>
    <source>
        <strain evidence="3 4">DSM 4734</strain>
    </source>
</reference>
<dbReference type="PIRSF" id="PIRSF032126">
    <property type="entry name" value="F0F1_ATP_synthase_subunit_I"/>
    <property type="match status" value="1"/>
</dbReference>
<dbReference type="RefSeq" id="WP_075189055.1">
    <property type="nucleotide sequence ID" value="NZ_RBIM01000003.1"/>
</dbReference>
<organism evidence="3 4">
    <name type="scientific">Maricaulis maris</name>
    <dbReference type="NCBI Taxonomy" id="74318"/>
    <lineage>
        <taxon>Bacteria</taxon>
        <taxon>Pseudomonadati</taxon>
        <taxon>Pseudomonadota</taxon>
        <taxon>Alphaproteobacteria</taxon>
        <taxon>Maricaulales</taxon>
        <taxon>Maricaulaceae</taxon>
        <taxon>Maricaulis</taxon>
    </lineage>
</organism>
<comment type="function">
    <text evidence="1">A possible function for this protein is to guide the assembly of the membrane sector of the ATPase enzyme complex.</text>
</comment>
<keyword evidence="2" id="KW-0812">Transmembrane</keyword>
<protein>
    <recommendedName>
        <fullName evidence="1">ATP synthase protein I</fullName>
    </recommendedName>
</protein>
<dbReference type="InterPro" id="IPR016989">
    <property type="entry name" value="Atp1_alphaprobac"/>
</dbReference>
<keyword evidence="1" id="KW-0406">Ion transport</keyword>
<evidence type="ECO:0000313" key="4">
    <source>
        <dbReference type="Proteomes" id="UP000273675"/>
    </source>
</evidence>
<dbReference type="Pfam" id="PF09527">
    <property type="entry name" value="ATPase_gene1"/>
    <property type="match status" value="1"/>
</dbReference>
<keyword evidence="1 2" id="KW-0472">Membrane</keyword>
<dbReference type="Proteomes" id="UP000273675">
    <property type="component" value="Unassembled WGS sequence"/>
</dbReference>
<dbReference type="AlphaFoldDB" id="A0A495DFV5"/>
<dbReference type="InterPro" id="IPR032820">
    <property type="entry name" value="ATPase_put"/>
</dbReference>
<dbReference type="OrthoDB" id="15401at2"/>
<feature type="transmembrane region" description="Helical" evidence="2">
    <location>
        <begin position="72"/>
        <end position="93"/>
    </location>
</feature>
<evidence type="ECO:0000313" key="3">
    <source>
        <dbReference type="EMBL" id="RKR00426.1"/>
    </source>
</evidence>
<dbReference type="GO" id="GO:1902600">
    <property type="term" value="P:proton transmembrane transport"/>
    <property type="evidence" value="ECO:0007669"/>
    <property type="project" value="UniProtKB-KW"/>
</dbReference>
<keyword evidence="1" id="KW-0375">Hydrogen ion transport</keyword>
<keyword evidence="2" id="KW-1133">Transmembrane helix</keyword>
<gene>
    <name evidence="3" type="ORF">C7435_1634</name>
</gene>
<feature type="transmembrane region" description="Helical" evidence="2">
    <location>
        <begin position="48"/>
        <end position="66"/>
    </location>
</feature>
<evidence type="ECO:0000256" key="2">
    <source>
        <dbReference type="SAM" id="Phobius"/>
    </source>
</evidence>
<evidence type="ECO:0000256" key="1">
    <source>
        <dbReference type="PIRNR" id="PIRNR032126"/>
    </source>
</evidence>
<sequence length="108" mass="11369">MSGEDDNPRNQSRAELDELQLRIDATRGKHQQPAGKPPSSAWALGMRYGSEFFGGVLVGGVLGYVLDVFAGISPFGLIIGTMLGFAAGTLNVVRAAREISSESDGDKA</sequence>
<comment type="caution">
    <text evidence="3">The sequence shown here is derived from an EMBL/GenBank/DDBJ whole genome shotgun (WGS) entry which is preliminary data.</text>
</comment>
<dbReference type="GO" id="GO:0045259">
    <property type="term" value="C:proton-transporting ATP synthase complex"/>
    <property type="evidence" value="ECO:0007669"/>
    <property type="project" value="UniProtKB-UniRule"/>
</dbReference>
<name>A0A495DFV5_9PROT</name>
<dbReference type="EMBL" id="RBIM01000003">
    <property type="protein sequence ID" value="RKR00426.1"/>
    <property type="molecule type" value="Genomic_DNA"/>
</dbReference>
<accession>A0A495DFV5</accession>
<proteinExistence type="inferred from homology"/>
<comment type="similarity">
    <text evidence="1">Belongs to the bacterial AtpI family.</text>
</comment>